<dbReference type="PROSITE" id="PS51904">
    <property type="entry name" value="GLYCOSYL_HYDROL_F25_2"/>
    <property type="match status" value="1"/>
</dbReference>
<dbReference type="EMBL" id="BK032616">
    <property type="protein sequence ID" value="DAF51443.1"/>
    <property type="molecule type" value="Genomic_DNA"/>
</dbReference>
<evidence type="ECO:0000256" key="2">
    <source>
        <dbReference type="ARBA" id="ARBA00010646"/>
    </source>
</evidence>
<organism evidence="4">
    <name type="scientific">Siphoviridae sp. ctrCN24</name>
    <dbReference type="NCBI Taxonomy" id="2827953"/>
    <lineage>
        <taxon>Viruses</taxon>
        <taxon>Duplodnaviria</taxon>
        <taxon>Heunggongvirae</taxon>
        <taxon>Uroviricota</taxon>
        <taxon>Caudoviricetes</taxon>
    </lineage>
</organism>
<sequence length="293" mass="33425">MANMNAIDVSLYQTIYDANALKRDGIKLCMIKASQGRYLNGYGSFFKDRKMDEHAQKCINAHLPIGFYHFLCAFNVQEAKQEAKQFLKAIKPYAQYVSYVALDCENYNNTALLCQNRTQLTESCNAFMKICEDEGYLPMLYTNPDHLRNKLYAERIKYPLWVALYGEAKPQYDAMIMWQKGPVSPNGVTANTDGNICYIADAALAVVELAEKGFIASPTYWINQLDNVKWLPELFIQVNGVFNYRIGRSKTVDEACNYMKEQGAMNSPEYWIAQSKKVKHLADLLKNFGGGRK</sequence>
<dbReference type="PANTHER" id="PTHR34135:SF2">
    <property type="entry name" value="LYSOZYME"/>
    <property type="match status" value="1"/>
</dbReference>
<dbReference type="InterPro" id="IPR017853">
    <property type="entry name" value="GH"/>
</dbReference>
<comment type="similarity">
    <text evidence="2">Belongs to the glycosyl hydrolase 25 family.</text>
</comment>
<dbReference type="GO" id="GO:0009253">
    <property type="term" value="P:peptidoglycan catabolic process"/>
    <property type="evidence" value="ECO:0007669"/>
    <property type="project" value="InterPro"/>
</dbReference>
<evidence type="ECO:0000256" key="3">
    <source>
        <dbReference type="ARBA" id="ARBA00012732"/>
    </source>
</evidence>
<dbReference type="GO" id="GO:0016998">
    <property type="term" value="P:cell wall macromolecule catabolic process"/>
    <property type="evidence" value="ECO:0007669"/>
    <property type="project" value="InterPro"/>
</dbReference>
<accession>A0A8S5SKU3</accession>
<comment type="catalytic activity">
    <reaction evidence="1">
        <text>Hydrolysis of (1-&gt;4)-beta-linkages between N-acetylmuramic acid and N-acetyl-D-glucosamine residues in a peptidoglycan and between N-acetyl-D-glucosamine residues in chitodextrins.</text>
        <dbReference type="EC" id="3.2.1.17"/>
    </reaction>
</comment>
<dbReference type="EC" id="3.2.1.17" evidence="3"/>
<reference evidence="4" key="1">
    <citation type="journal article" date="2021" name="Proc. Natl. Acad. Sci. U.S.A.">
        <title>A Catalog of Tens of Thousands of Viruses from Human Metagenomes Reveals Hidden Associations with Chronic Diseases.</title>
        <authorList>
            <person name="Tisza M.J."/>
            <person name="Buck C.B."/>
        </authorList>
    </citation>
    <scope>NUCLEOTIDE SEQUENCE</scope>
    <source>
        <strain evidence="4">CtrCN24</strain>
    </source>
</reference>
<name>A0A8S5SKU3_9CAUD</name>
<evidence type="ECO:0000256" key="1">
    <source>
        <dbReference type="ARBA" id="ARBA00000632"/>
    </source>
</evidence>
<evidence type="ECO:0000313" key="4">
    <source>
        <dbReference type="EMBL" id="DAF51443.1"/>
    </source>
</evidence>
<dbReference type="Pfam" id="PF01183">
    <property type="entry name" value="Glyco_hydro_25"/>
    <property type="match status" value="1"/>
</dbReference>
<dbReference type="Gene3D" id="3.20.20.80">
    <property type="entry name" value="Glycosidases"/>
    <property type="match status" value="1"/>
</dbReference>
<proteinExistence type="inferred from homology"/>
<dbReference type="SUPFAM" id="SSF51445">
    <property type="entry name" value="(Trans)glycosidases"/>
    <property type="match status" value="1"/>
</dbReference>
<dbReference type="GO" id="GO:0016052">
    <property type="term" value="P:carbohydrate catabolic process"/>
    <property type="evidence" value="ECO:0007669"/>
    <property type="project" value="TreeGrafter"/>
</dbReference>
<dbReference type="InterPro" id="IPR002053">
    <property type="entry name" value="Glyco_hydro_25"/>
</dbReference>
<protein>
    <recommendedName>
        <fullName evidence="3">lysozyme</fullName>
        <ecNumber evidence="3">3.2.1.17</ecNumber>
    </recommendedName>
</protein>
<dbReference type="PANTHER" id="PTHR34135">
    <property type="entry name" value="LYSOZYME"/>
    <property type="match status" value="1"/>
</dbReference>
<dbReference type="GO" id="GO:0003796">
    <property type="term" value="F:lysozyme activity"/>
    <property type="evidence" value="ECO:0007669"/>
    <property type="project" value="UniProtKB-EC"/>
</dbReference>